<dbReference type="PANTHER" id="PTHR43392:SF2">
    <property type="entry name" value="AAA-TYPE ATPASE FAMILY PROTEIN _ ANKYRIN REPEAT FAMILY PROTEIN"/>
    <property type="match status" value="1"/>
</dbReference>
<accession>A0A135SXL4</accession>
<dbReference type="InterPro" id="IPR000641">
    <property type="entry name" value="CbxX/CfxQ"/>
</dbReference>
<dbReference type="InterPro" id="IPR041627">
    <property type="entry name" value="AAA_lid_6"/>
</dbReference>
<evidence type="ECO:0000256" key="2">
    <source>
        <dbReference type="ARBA" id="ARBA00022741"/>
    </source>
</evidence>
<feature type="region of interest" description="Disordered" evidence="4">
    <location>
        <begin position="337"/>
        <end position="357"/>
    </location>
</feature>
<feature type="compositionally biased region" description="Polar residues" evidence="4">
    <location>
        <begin position="25"/>
        <end position="53"/>
    </location>
</feature>
<dbReference type="Proteomes" id="UP000070328">
    <property type="component" value="Unassembled WGS sequence"/>
</dbReference>
<dbReference type="Pfam" id="PF17866">
    <property type="entry name" value="AAA_lid_6"/>
    <property type="match status" value="1"/>
</dbReference>
<dbReference type="OrthoDB" id="2423195at2759"/>
<comment type="caution">
    <text evidence="6">The sequence shown here is derived from an EMBL/GenBank/DDBJ whole genome shotgun (WGS) entry which is preliminary data.</text>
</comment>
<keyword evidence="3" id="KW-0067">ATP-binding</keyword>
<feature type="domain" description="AAA+ ATPase" evidence="5">
    <location>
        <begin position="618"/>
        <end position="763"/>
    </location>
</feature>
<dbReference type="Pfam" id="PF00004">
    <property type="entry name" value="AAA"/>
    <property type="match status" value="2"/>
</dbReference>
<dbReference type="CDD" id="cd00009">
    <property type="entry name" value="AAA"/>
    <property type="match status" value="2"/>
</dbReference>
<name>A0A135SXL4_9PEZI</name>
<dbReference type="FunFam" id="3.40.50.300:FF:000216">
    <property type="entry name" value="Type VII secretion ATPase EccA"/>
    <property type="match status" value="2"/>
</dbReference>
<protein>
    <recommendedName>
        <fullName evidence="5">AAA+ ATPase domain-containing protein</fullName>
    </recommendedName>
</protein>
<evidence type="ECO:0000313" key="7">
    <source>
        <dbReference type="Proteomes" id="UP000070328"/>
    </source>
</evidence>
<evidence type="ECO:0000256" key="4">
    <source>
        <dbReference type="SAM" id="MobiDB-lite"/>
    </source>
</evidence>
<dbReference type="Gene3D" id="1.10.8.60">
    <property type="match status" value="2"/>
</dbReference>
<reference evidence="6 7" key="1">
    <citation type="submission" date="2014-02" db="EMBL/GenBank/DDBJ databases">
        <title>The genome sequence of Colletotrichum simmondsii CBS122122.</title>
        <authorList>
            <person name="Baroncelli R."/>
            <person name="Thon M.R."/>
        </authorList>
    </citation>
    <scope>NUCLEOTIDE SEQUENCE [LARGE SCALE GENOMIC DNA]</scope>
    <source>
        <strain evidence="6 7">CBS122122</strain>
    </source>
</reference>
<comment type="similarity">
    <text evidence="1">Belongs to the CbxX/CfxQ family.</text>
</comment>
<evidence type="ECO:0000256" key="1">
    <source>
        <dbReference type="ARBA" id="ARBA00010378"/>
    </source>
</evidence>
<keyword evidence="7" id="KW-1185">Reference proteome</keyword>
<dbReference type="AlphaFoldDB" id="A0A135SXL4"/>
<feature type="compositionally biased region" description="Low complexity" evidence="4">
    <location>
        <begin position="186"/>
        <end position="204"/>
    </location>
</feature>
<dbReference type="SUPFAM" id="SSF52540">
    <property type="entry name" value="P-loop containing nucleoside triphosphate hydrolases"/>
    <property type="match status" value="2"/>
</dbReference>
<dbReference type="InterPro" id="IPR003959">
    <property type="entry name" value="ATPase_AAA_core"/>
</dbReference>
<dbReference type="GO" id="GO:0016887">
    <property type="term" value="F:ATP hydrolysis activity"/>
    <property type="evidence" value="ECO:0007669"/>
    <property type="project" value="InterPro"/>
</dbReference>
<dbReference type="InterPro" id="IPR027417">
    <property type="entry name" value="P-loop_NTPase"/>
</dbReference>
<dbReference type="GO" id="GO:0005524">
    <property type="term" value="F:ATP binding"/>
    <property type="evidence" value="ECO:0007669"/>
    <property type="project" value="UniProtKB-KW"/>
</dbReference>
<feature type="region of interest" description="Disordered" evidence="4">
    <location>
        <begin position="101"/>
        <end position="236"/>
    </location>
</feature>
<dbReference type="PANTHER" id="PTHR43392">
    <property type="entry name" value="AAA-TYPE ATPASE FAMILY PROTEIN / ANKYRIN REPEAT FAMILY PROTEIN"/>
    <property type="match status" value="1"/>
</dbReference>
<feature type="compositionally biased region" description="Basic and acidic residues" evidence="4">
    <location>
        <begin position="14"/>
        <end position="23"/>
    </location>
</feature>
<keyword evidence="2" id="KW-0547">Nucleotide-binding</keyword>
<organism evidence="6 7">
    <name type="scientific">Colletotrichum simmondsii</name>
    <dbReference type="NCBI Taxonomy" id="703756"/>
    <lineage>
        <taxon>Eukaryota</taxon>
        <taxon>Fungi</taxon>
        <taxon>Dikarya</taxon>
        <taxon>Ascomycota</taxon>
        <taxon>Pezizomycotina</taxon>
        <taxon>Sordariomycetes</taxon>
        <taxon>Hypocreomycetidae</taxon>
        <taxon>Glomerellales</taxon>
        <taxon>Glomerellaceae</taxon>
        <taxon>Colletotrichum</taxon>
        <taxon>Colletotrichum acutatum species complex</taxon>
    </lineage>
</organism>
<proteinExistence type="inferred from homology"/>
<dbReference type="EMBL" id="JFBX01000363">
    <property type="protein sequence ID" value="KXH40626.1"/>
    <property type="molecule type" value="Genomic_DNA"/>
</dbReference>
<feature type="compositionally biased region" description="Basic and acidic residues" evidence="4">
    <location>
        <begin position="105"/>
        <end position="120"/>
    </location>
</feature>
<dbReference type="Gene3D" id="3.40.50.300">
    <property type="entry name" value="P-loop containing nucleotide triphosphate hydrolases"/>
    <property type="match status" value="3"/>
</dbReference>
<feature type="domain" description="AAA+ ATPase" evidence="5">
    <location>
        <begin position="897"/>
        <end position="1035"/>
    </location>
</feature>
<dbReference type="PRINTS" id="PR00819">
    <property type="entry name" value="CBXCFQXSUPER"/>
</dbReference>
<feature type="compositionally biased region" description="Basic residues" evidence="4">
    <location>
        <begin position="338"/>
        <end position="351"/>
    </location>
</feature>
<evidence type="ECO:0000313" key="6">
    <source>
        <dbReference type="EMBL" id="KXH40626.1"/>
    </source>
</evidence>
<dbReference type="SMART" id="SM00382">
    <property type="entry name" value="AAA"/>
    <property type="match status" value="3"/>
</dbReference>
<evidence type="ECO:0000259" key="5">
    <source>
        <dbReference type="SMART" id="SM00382"/>
    </source>
</evidence>
<evidence type="ECO:0000256" key="3">
    <source>
        <dbReference type="ARBA" id="ARBA00022840"/>
    </source>
</evidence>
<feature type="domain" description="AAA+ ATPase" evidence="5">
    <location>
        <begin position="291"/>
        <end position="442"/>
    </location>
</feature>
<dbReference type="InterPro" id="IPR050773">
    <property type="entry name" value="CbxX/CfxQ_RuBisCO_ESX"/>
</dbReference>
<feature type="compositionally biased region" description="Low complexity" evidence="4">
    <location>
        <begin position="214"/>
        <end position="226"/>
    </location>
</feature>
<gene>
    <name evidence="6" type="ORF">CSIM01_06887</name>
</gene>
<dbReference type="InterPro" id="IPR003593">
    <property type="entry name" value="AAA+_ATPase"/>
</dbReference>
<sequence>MKVDDEAVQNGHQESNEGPRDENEPANSDASTPTVDANYHTSANGVIPDSQVQDQHLTVLPVVSVRHESVNNGQSATEYGETKGTKPHNCHTLLEIVVKSVGSQKQEEGKAEDATRKESSDSSAADAKPKPVEGPDPEEQSEGSIKKSRAAWRSMQFPNGVEKIFNNTKRKSSPINIYRRYDNYSRSDSSSSSESSSESYGSSESDGHSKSVDDASSWAESAVSEVNPEDVDDNSPSRLEWLRQKREDNEKNPHLDQLMSLVGLENVKAHFLAVKARVKESKGSDPGLSKLRLHLVLQGKDGTGKKTIAQLYAQFLLSIGAVNSKVFSKMSNAQRGSYRSRYRRSSPKPPKRPTVVFYDKPKFSQASSYSEYYDSSDSDDSSSYSPWNDRFSYRTQSSDTMEDLAETALVSVVIISTRTKSLLDSIEGNEKALEELQSPLCLADYSDEELKQLAVRIIQKRGMSVEGGFEDRSLHALVQRVARERKSKSFSNIHRLEEEVNKACTRRALRLQKEYARWLSNGSTGCSQTADLPRRELEDRDDLNECKLADSTNGQKKVLKSEDLLGTEPKDLRNDNESWKKLQDMIGLEKVKSECGDIIDYAQINYRRELQGMEPLKIGLNRVFLGPPGVGKTTVAQLYGQILIDLGLVSGKKIMLRNPSHLIGAYVGHSEMKTMGVLKEARGNVLIIDDAHMLYPGAQDAGHKTDVFRIAVLDTIVANVSAEPEDRCIILVGYDHEMGQLFNNSNPGLQRRFPKETALRFDTYSEDELCQIMDLSVEKSGLEMSKDAAAVSRQVLSRMRINPKFGNAGDVENLLNQAKVRINARITSASRELGSVDVVIEPGDIDPHWDRESQAGESRATLFEGFVGFNRIVEQFEGYQHLVAGMRLYDIDPRPHVPWSFIFKGPPGTGKTSTARKVGRLYYDMGLLSTDEVVTCSVSDIVGKYVGETGPKVLNTLETGLGKVLFIDEAYRLANGSKFHAEAIGELVDAMTQVRYRNNMVIILAGYTVEMDFLLQVNPGLRSRFPEQIVFKPMSSHTCLRYLRQEVQKLKIHILGARGAHDDKLETVYRLFKKLSLTRGWASGRDVETLAKTIIGNAYKRAGRTKQKLDMDSLQVTLEEVIEAQKGMFAERLGRMSDEAED</sequence>
<feature type="region of interest" description="Disordered" evidence="4">
    <location>
        <begin position="1"/>
        <end position="53"/>
    </location>
</feature>